<proteinExistence type="predicted"/>
<dbReference type="KEGG" id="mhs:MOS_630"/>
<keyword evidence="1" id="KW-0175">Coiled coil</keyword>
<feature type="coiled-coil region" evidence="1">
    <location>
        <begin position="42"/>
        <end position="69"/>
    </location>
</feature>
<sequence length="212" mass="24723">MAKKLNIFAFVSVVGIVPTLTFVSCQTIDTKSENQKQDARQKQAISTDLKTLENDINNKKTELQTYYDKKELVNGNFLDINLAFLLKQVSEINSDLSNPDKKALDIKNKLDSAKSNLLHYRELEEKWTSLKSKFKQNEAKFDQIYNDNDPSLNEVVEIKDFKQKYSEFTKDFKEYKKENLEQEYSNLVSAYNKTSEKYRQIKADNKEKSSNN</sequence>
<evidence type="ECO:0000256" key="1">
    <source>
        <dbReference type="SAM" id="Coils"/>
    </source>
</evidence>
<dbReference type="AlphaFoldDB" id="A0AAI8AN63"/>
<name>A0AAI8AN63_MESHY</name>
<evidence type="ECO:0008006" key="4">
    <source>
        <dbReference type="Google" id="ProtNLM"/>
    </source>
</evidence>
<accession>A0AAI8AN63</accession>
<dbReference type="Proteomes" id="UP000009399">
    <property type="component" value="Chromosome"/>
</dbReference>
<evidence type="ECO:0000313" key="3">
    <source>
        <dbReference type="Proteomes" id="UP000009399"/>
    </source>
</evidence>
<reference evidence="2 3" key="1">
    <citation type="journal article" date="2013" name="Genome Announc.">
        <title>Complete Genome Sequence of Mycoplasma hyorhinis Strain SK76.</title>
        <authorList>
            <person name="Goodison S."/>
            <person name="Urquidi V."/>
            <person name="Kumar D."/>
            <person name="Reyes L."/>
            <person name="Rosser C.J."/>
        </authorList>
    </citation>
    <scope>NUCLEOTIDE SEQUENCE [LARGE SCALE GENOMIC DNA]</scope>
    <source>
        <strain evidence="2 3">SK76</strain>
    </source>
</reference>
<protein>
    <recommendedName>
        <fullName evidence="4">Lipoprotein</fullName>
    </recommendedName>
</protein>
<gene>
    <name evidence="2" type="ORF">MOS_630</name>
</gene>
<organism evidence="2 3">
    <name type="scientific">Mesomycoplasma hyorhinis SK76</name>
    <dbReference type="NCBI Taxonomy" id="1118964"/>
    <lineage>
        <taxon>Bacteria</taxon>
        <taxon>Bacillati</taxon>
        <taxon>Mycoplasmatota</taxon>
        <taxon>Mycoplasmoidales</taxon>
        <taxon>Metamycoplasmataceae</taxon>
        <taxon>Mesomycoplasma</taxon>
    </lineage>
</organism>
<dbReference type="PROSITE" id="PS51257">
    <property type="entry name" value="PROKAR_LIPOPROTEIN"/>
    <property type="match status" value="1"/>
</dbReference>
<feature type="coiled-coil region" evidence="1">
    <location>
        <begin position="158"/>
        <end position="197"/>
    </location>
</feature>
<evidence type="ECO:0000313" key="2">
    <source>
        <dbReference type="EMBL" id="AFX74533.1"/>
    </source>
</evidence>
<dbReference type="EMBL" id="CP003914">
    <property type="protein sequence ID" value="AFX74533.1"/>
    <property type="molecule type" value="Genomic_DNA"/>
</dbReference>
<dbReference type="RefSeq" id="WP_014582730.1">
    <property type="nucleotide sequence ID" value="NC_019552.1"/>
</dbReference>